<evidence type="ECO:0000256" key="1">
    <source>
        <dbReference type="SAM" id="Phobius"/>
    </source>
</evidence>
<feature type="transmembrane region" description="Helical" evidence="1">
    <location>
        <begin position="12"/>
        <end position="35"/>
    </location>
</feature>
<gene>
    <name evidence="3" type="primary">pilV</name>
    <name evidence="3" type="ORF">ENJ51_10625</name>
</gene>
<accession>A0A7V2T234</accession>
<dbReference type="InterPro" id="IPR012902">
    <property type="entry name" value="N_methyl_site"/>
</dbReference>
<dbReference type="Pfam" id="PF22150">
    <property type="entry name" value="Tt1218-like"/>
    <property type="match status" value="1"/>
</dbReference>
<dbReference type="AlphaFoldDB" id="A0A7V2T234"/>
<dbReference type="InterPro" id="IPR054402">
    <property type="entry name" value="Tt1218-like_dom"/>
</dbReference>
<feature type="domain" description="Type IV pilin Tt1218-like" evidence="2">
    <location>
        <begin position="31"/>
        <end position="106"/>
    </location>
</feature>
<protein>
    <submittedName>
        <fullName evidence="3">Type IV pilus modification protein PilV</fullName>
    </submittedName>
</protein>
<dbReference type="EMBL" id="DRMS01000399">
    <property type="protein sequence ID" value="HFC93250.1"/>
    <property type="molecule type" value="Genomic_DNA"/>
</dbReference>
<evidence type="ECO:0000259" key="2">
    <source>
        <dbReference type="Pfam" id="PF22150"/>
    </source>
</evidence>
<dbReference type="NCBIfam" id="TIGR02532">
    <property type="entry name" value="IV_pilin_GFxxxE"/>
    <property type="match status" value="1"/>
</dbReference>
<dbReference type="InterPro" id="IPR013362">
    <property type="entry name" value="Pilus_4_PilV"/>
</dbReference>
<sequence>MKIIKQKGVSLLEVLISVLVLSVGLLGLGGLQLYALKGSNDAHFRTVASLLASDLGDRIRINPEGVALGSYELSESQSTSLCYNTAIKLCSGSTTCSAAELADFDLYEIACGVKSGSNKSLGMKNLLPSATLSISCTGGCDSSVEHVITFKWEQTDNHDADNDTQTRSLVWSVLP</sequence>
<keyword evidence="1" id="KW-0812">Transmembrane</keyword>
<evidence type="ECO:0000313" key="3">
    <source>
        <dbReference type="EMBL" id="HFC93250.1"/>
    </source>
</evidence>
<dbReference type="Proteomes" id="UP000885750">
    <property type="component" value="Unassembled WGS sequence"/>
</dbReference>
<name>A0A7V2T234_LEUMU</name>
<organism evidence="3">
    <name type="scientific">Leucothrix mucor</name>
    <dbReference type="NCBI Taxonomy" id="45248"/>
    <lineage>
        <taxon>Bacteria</taxon>
        <taxon>Pseudomonadati</taxon>
        <taxon>Pseudomonadota</taxon>
        <taxon>Gammaproteobacteria</taxon>
        <taxon>Thiotrichales</taxon>
        <taxon>Thiotrichaceae</taxon>
        <taxon>Leucothrix</taxon>
    </lineage>
</organism>
<dbReference type="NCBIfam" id="TIGR02523">
    <property type="entry name" value="type_IV_pilV"/>
    <property type="match status" value="1"/>
</dbReference>
<keyword evidence="1" id="KW-1133">Transmembrane helix</keyword>
<proteinExistence type="predicted"/>
<reference evidence="3" key="1">
    <citation type="journal article" date="2020" name="mSystems">
        <title>Genome- and Community-Level Interaction Insights into Carbon Utilization and Element Cycling Functions of Hydrothermarchaeota in Hydrothermal Sediment.</title>
        <authorList>
            <person name="Zhou Z."/>
            <person name="Liu Y."/>
            <person name="Xu W."/>
            <person name="Pan J."/>
            <person name="Luo Z.H."/>
            <person name="Li M."/>
        </authorList>
    </citation>
    <scope>NUCLEOTIDE SEQUENCE [LARGE SCALE GENOMIC DNA]</scope>
    <source>
        <strain evidence="3">HyVt-493</strain>
    </source>
</reference>
<dbReference type="PROSITE" id="PS00409">
    <property type="entry name" value="PROKAR_NTER_METHYL"/>
    <property type="match status" value="1"/>
</dbReference>
<comment type="caution">
    <text evidence="3">The sequence shown here is derived from an EMBL/GenBank/DDBJ whole genome shotgun (WGS) entry which is preliminary data.</text>
</comment>
<keyword evidence="1" id="KW-0472">Membrane</keyword>
<dbReference type="Pfam" id="PF07963">
    <property type="entry name" value="N_methyl"/>
    <property type="match status" value="1"/>
</dbReference>